<dbReference type="InterPro" id="IPR014710">
    <property type="entry name" value="RmlC-like_jellyroll"/>
</dbReference>
<sequence>MRHEIVAANTDIEARFYLSVDEGSFVTPHWHNSLEMVYMLEGSMEVSWENHRTQVHPGDVALVNSRVIHSVRSSQNKALVLQVPEEVLKKFVPEIWRYSFFVPVHPESREEQAVLEKMKGIFLEMQQIYENRPEGYLLKFNSLLYDLLYELLQSCSEKLGERQISQNNRHLAEITAIMQEIKDRYKEQIPISSLAEQWGYHPDYLARIFRRYTGMTITEYVYAVRIQHVYRDLADTENSIGEIFAVHGCQNYRVAMQVFKEKYGCTPKEKRQERKSRNRPINE</sequence>
<keyword evidence="1" id="KW-0805">Transcription regulation</keyword>
<dbReference type="PROSITE" id="PS01124">
    <property type="entry name" value="HTH_ARAC_FAMILY_2"/>
    <property type="match status" value="1"/>
</dbReference>
<comment type="caution">
    <text evidence="5">The sequence shown here is derived from an EMBL/GenBank/DDBJ whole genome shotgun (WGS) entry which is preliminary data.</text>
</comment>
<dbReference type="InterPro" id="IPR018060">
    <property type="entry name" value="HTH_AraC"/>
</dbReference>
<dbReference type="InterPro" id="IPR013096">
    <property type="entry name" value="Cupin_2"/>
</dbReference>
<dbReference type="Pfam" id="PF12833">
    <property type="entry name" value="HTH_18"/>
    <property type="match status" value="1"/>
</dbReference>
<keyword evidence="6" id="KW-1185">Reference proteome</keyword>
<dbReference type="PANTHER" id="PTHR43280">
    <property type="entry name" value="ARAC-FAMILY TRANSCRIPTIONAL REGULATOR"/>
    <property type="match status" value="1"/>
</dbReference>
<evidence type="ECO:0000259" key="4">
    <source>
        <dbReference type="PROSITE" id="PS01124"/>
    </source>
</evidence>
<dbReference type="RefSeq" id="WP_173748897.1">
    <property type="nucleotide sequence ID" value="NZ_JAAITA010000006.1"/>
</dbReference>
<evidence type="ECO:0000256" key="1">
    <source>
        <dbReference type="ARBA" id="ARBA00023015"/>
    </source>
</evidence>
<dbReference type="EMBL" id="JAAITA010000006">
    <property type="protein sequence ID" value="NSJ85867.1"/>
    <property type="molecule type" value="Genomic_DNA"/>
</dbReference>
<keyword evidence="3" id="KW-0804">Transcription</keyword>
<gene>
    <name evidence="5" type="ORF">G5A70_06715</name>
</gene>
<dbReference type="SUPFAM" id="SSF51182">
    <property type="entry name" value="RmlC-like cupins"/>
    <property type="match status" value="1"/>
</dbReference>
<dbReference type="SMART" id="SM00342">
    <property type="entry name" value="HTH_ARAC"/>
    <property type="match status" value="1"/>
</dbReference>
<dbReference type="Proteomes" id="UP000822142">
    <property type="component" value="Unassembled WGS sequence"/>
</dbReference>
<evidence type="ECO:0000256" key="3">
    <source>
        <dbReference type="ARBA" id="ARBA00023163"/>
    </source>
</evidence>
<keyword evidence="2" id="KW-0238">DNA-binding</keyword>
<dbReference type="InterPro" id="IPR011051">
    <property type="entry name" value="RmlC_Cupin_sf"/>
</dbReference>
<feature type="domain" description="HTH araC/xylS-type" evidence="4">
    <location>
        <begin position="175"/>
        <end position="273"/>
    </location>
</feature>
<proteinExistence type="predicted"/>
<dbReference type="PANTHER" id="PTHR43280:SF2">
    <property type="entry name" value="HTH-TYPE TRANSCRIPTIONAL REGULATOR EXSA"/>
    <property type="match status" value="1"/>
</dbReference>
<evidence type="ECO:0000256" key="2">
    <source>
        <dbReference type="ARBA" id="ARBA00023125"/>
    </source>
</evidence>
<evidence type="ECO:0000313" key="6">
    <source>
        <dbReference type="Proteomes" id="UP000822142"/>
    </source>
</evidence>
<protein>
    <submittedName>
        <fullName evidence="5">AraC family transcriptional regulator</fullName>
    </submittedName>
</protein>
<accession>A0ABX2I9Q2</accession>
<dbReference type="SUPFAM" id="SSF46689">
    <property type="entry name" value="Homeodomain-like"/>
    <property type="match status" value="2"/>
</dbReference>
<dbReference type="InterPro" id="IPR009057">
    <property type="entry name" value="Homeodomain-like_sf"/>
</dbReference>
<reference evidence="5 6" key="1">
    <citation type="journal article" date="2020" name="Cell Host Microbe">
        <title>Functional and Genomic Variation between Human-Derived Isolates of Lachnospiraceae Reveals Inter- and Intra-Species Diversity.</title>
        <authorList>
            <person name="Sorbara M.T."/>
            <person name="Littmann E.R."/>
            <person name="Fontana E."/>
            <person name="Moody T.U."/>
            <person name="Kohout C.E."/>
            <person name="Gjonbalaj M."/>
            <person name="Eaton V."/>
            <person name="Seok R."/>
            <person name="Leiner I.M."/>
            <person name="Pamer E.G."/>
        </authorList>
    </citation>
    <scope>NUCLEOTIDE SEQUENCE [LARGE SCALE GENOMIC DNA]</scope>
    <source>
        <strain evidence="5 6">MSK.15.26</strain>
    </source>
</reference>
<dbReference type="Gene3D" id="1.10.10.60">
    <property type="entry name" value="Homeodomain-like"/>
    <property type="match status" value="2"/>
</dbReference>
<evidence type="ECO:0000313" key="5">
    <source>
        <dbReference type="EMBL" id="NSJ85867.1"/>
    </source>
</evidence>
<name>A0ABX2I9Q2_BLAHA</name>
<dbReference type="Gene3D" id="2.60.120.10">
    <property type="entry name" value="Jelly Rolls"/>
    <property type="match status" value="1"/>
</dbReference>
<organism evidence="5 6">
    <name type="scientific">Blautia hansenii</name>
    <name type="common">Ruminococcus hansenii</name>
    <dbReference type="NCBI Taxonomy" id="1322"/>
    <lineage>
        <taxon>Bacteria</taxon>
        <taxon>Bacillati</taxon>
        <taxon>Bacillota</taxon>
        <taxon>Clostridia</taxon>
        <taxon>Lachnospirales</taxon>
        <taxon>Lachnospiraceae</taxon>
        <taxon>Blautia</taxon>
    </lineage>
</organism>
<dbReference type="CDD" id="cd02208">
    <property type="entry name" value="cupin_RmlC-like"/>
    <property type="match status" value="1"/>
</dbReference>
<dbReference type="Pfam" id="PF07883">
    <property type="entry name" value="Cupin_2"/>
    <property type="match status" value="1"/>
</dbReference>